<protein>
    <submittedName>
        <fullName evidence="4">IS110 family transposase</fullName>
    </submittedName>
</protein>
<dbReference type="InterPro" id="IPR047650">
    <property type="entry name" value="Transpos_IS110"/>
</dbReference>
<dbReference type="PANTHER" id="PTHR33055:SF3">
    <property type="entry name" value="PUTATIVE TRANSPOSASE FOR IS117-RELATED"/>
    <property type="match status" value="1"/>
</dbReference>
<dbReference type="EMBL" id="CP084930">
    <property type="protein sequence ID" value="USI73877.1"/>
    <property type="molecule type" value="Genomic_DNA"/>
</dbReference>
<sequence length="339" mass="36705">MQQDVVTVGVDLAKNVFQVHAIGADGKVLVRRQLRRAEVLKFFSTLPPCLVGMEACASAHHWARELVAFGHDVRLMPPAYVKPYVKRGKTDAADAEAICEAVTRPTMRFVAVKTPEQQAVLMLHKTRDLLVRQRTGLINALRAHLAEYGIISSKGPGGVTVLMKVLHEAQERLLAHARSALHTIGSQLRALASEVDRLEAQILAWHRADDASRRLATIPGIGPITASAIAAAVPDATMFRSGRQFAAWLGLTPRPHSSGGKEKLGGISKQGDGYLRRLLVVGATAVMRMARKDAARQPWAAQLLTRKPVKIATVALANKTARVAWAVMARNEVYAAAAA</sequence>
<dbReference type="Proteomes" id="UP001056937">
    <property type="component" value="Chromosome 1"/>
</dbReference>
<organism evidence="4 5">
    <name type="scientific">Sphingomonas morindae</name>
    <dbReference type="NCBI Taxonomy" id="1541170"/>
    <lineage>
        <taxon>Bacteria</taxon>
        <taxon>Pseudomonadati</taxon>
        <taxon>Pseudomonadota</taxon>
        <taxon>Alphaproteobacteria</taxon>
        <taxon>Sphingomonadales</taxon>
        <taxon>Sphingomonadaceae</taxon>
        <taxon>Sphingomonas</taxon>
    </lineage>
</organism>
<gene>
    <name evidence="4" type="ORF">LHA26_05255</name>
</gene>
<feature type="coiled-coil region" evidence="1">
    <location>
        <begin position="181"/>
        <end position="208"/>
    </location>
</feature>
<reference evidence="4" key="1">
    <citation type="journal article" date="2022" name="Toxins">
        <title>Genomic Analysis of Sphingopyxis sp. USTB-05 for Biodegrading Cyanobacterial Hepatotoxins.</title>
        <authorList>
            <person name="Liu C."/>
            <person name="Xu Q."/>
            <person name="Zhao Z."/>
            <person name="Zhang H."/>
            <person name="Liu X."/>
            <person name="Yin C."/>
            <person name="Liu Y."/>
            <person name="Yan H."/>
        </authorList>
    </citation>
    <scope>NUCLEOTIDE SEQUENCE</scope>
    <source>
        <strain evidence="4">NBD5</strain>
    </source>
</reference>
<dbReference type="InterPro" id="IPR002525">
    <property type="entry name" value="Transp_IS110-like_N"/>
</dbReference>
<name>A0ABY4XA88_9SPHN</name>
<dbReference type="InterPro" id="IPR003346">
    <property type="entry name" value="Transposase_20"/>
</dbReference>
<evidence type="ECO:0000259" key="2">
    <source>
        <dbReference type="Pfam" id="PF01548"/>
    </source>
</evidence>
<evidence type="ECO:0000313" key="5">
    <source>
        <dbReference type="Proteomes" id="UP001056937"/>
    </source>
</evidence>
<feature type="domain" description="Transposase IS110-like N-terminal" evidence="2">
    <location>
        <begin position="8"/>
        <end position="148"/>
    </location>
</feature>
<accession>A0ABY4XA88</accession>
<evidence type="ECO:0000259" key="3">
    <source>
        <dbReference type="Pfam" id="PF02371"/>
    </source>
</evidence>
<proteinExistence type="predicted"/>
<keyword evidence="5" id="KW-1185">Reference proteome</keyword>
<dbReference type="Pfam" id="PF01548">
    <property type="entry name" value="DEDD_Tnp_IS110"/>
    <property type="match status" value="1"/>
</dbReference>
<evidence type="ECO:0000313" key="4">
    <source>
        <dbReference type="EMBL" id="USI73877.1"/>
    </source>
</evidence>
<dbReference type="RefSeq" id="WP_252167683.1">
    <property type="nucleotide sequence ID" value="NZ_CP084930.1"/>
</dbReference>
<dbReference type="Pfam" id="PF02371">
    <property type="entry name" value="Transposase_20"/>
    <property type="match status" value="1"/>
</dbReference>
<feature type="domain" description="Transposase IS116/IS110/IS902 C-terminal" evidence="3">
    <location>
        <begin position="213"/>
        <end position="292"/>
    </location>
</feature>
<keyword evidence="1" id="KW-0175">Coiled coil</keyword>
<dbReference type="PANTHER" id="PTHR33055">
    <property type="entry name" value="TRANSPOSASE FOR INSERTION SEQUENCE ELEMENT IS1111A"/>
    <property type="match status" value="1"/>
</dbReference>
<evidence type="ECO:0000256" key="1">
    <source>
        <dbReference type="SAM" id="Coils"/>
    </source>
</evidence>
<dbReference type="NCBIfam" id="NF033542">
    <property type="entry name" value="transpos_IS110"/>
    <property type="match status" value="1"/>
</dbReference>